<feature type="transmembrane region" description="Helical" evidence="9">
    <location>
        <begin position="926"/>
        <end position="950"/>
    </location>
</feature>
<feature type="transmembrane region" description="Helical" evidence="9">
    <location>
        <begin position="340"/>
        <end position="359"/>
    </location>
</feature>
<dbReference type="Gene3D" id="3.30.70.1320">
    <property type="entry name" value="Multidrug efflux transporter AcrB pore domain like"/>
    <property type="match status" value="1"/>
</dbReference>
<dbReference type="NCBIfam" id="NF000282">
    <property type="entry name" value="RND_permease_1"/>
    <property type="match status" value="1"/>
</dbReference>
<sequence>MPKFFIHRPIFAWVIAIFVVVAGIVSITQLPVSQYPSVAPPTIRVMTSYPGASAETIDETVISLIEREMNGAEGLMYMESTSPAGGFAQLTLTFKPGTDPNIAQVEVQNRLARAEPRLPDLVKRTGVRVDKATANFLMVVSFESKGASTRDDVADYVNRNILPELQRVEGVGGVQLFASGRAMRVWIDPAKLEGYGLTPADVNAAITSQSMQIAGGALGDTPSLPGQSINALINVPSGQLETPEEFGNVVLRARADGSAVRIRDVARVELGVETYAFQSRQNGQPAVAVAVQLTSSGNAMATAAAIKQRMSELQAFLPEGVSWSVPYDTSKFVEISIDKVVHTLLEAIVLVVIVMFVFLQNWRYTLIPTIVVPIALLGTFAVMLAAGLSINILAMFAMVLVIGIVVDDAIVVVENVERIMAEEGLPPKAATIKAMSQISGAVVGITVILVSVFTPLAFFSGATGNIYRQFAIVMATSIAFSGFFALSLTPALCATLLKPIPKGHAHDKKTGFFGPFFNWFNRVFGRATRSYEGGMVRVMRRSWVMVGVYAVIIACVAFLFMRLPTAFLPTEDQGNVIVNVQLPPGATQERTVAVMKQVEDYMMKQPEVENMVGIIGFSFSGTGQNMALAFATLKDWSERTKPGESAQSLAGRATGALQSIRDAFVIVITPPAIPELGTGSGFAFRLLDRNGMGHDALVAARGQLLGMAAQSKILAGVRPEGVEDAPQLQVDINRDVAAAQNVSVAAIANTLGTALGSAYVTDFPNKGYIQRVTVQADANRRMTPEDVQALKVPNMQGQLVPLSTMVSTHWSTGPMQLKRYNGYPSMSIAGQAAPGYSSGDAMAEMERIAAQLPPGFGYEWTGISLDEKKAGAQSTILYAFSILAVFLCLAALYESWSIPLAVILVVPLGVLGTLFGVWFRGMPNDVYFQIGLITVIGLSAKNAILIVEFAKDLQAEGMSVVQASLAAARLRFRPILMTSLAFILGVVPLYVATGASSGSQREIGTGVFWGMTIGTSLAVILVPVFFLIVRSLFRGKQEDKHKHTIASDDDSSGRENDPNEALIP</sequence>
<dbReference type="InterPro" id="IPR027463">
    <property type="entry name" value="AcrB_DN_DC_subdom"/>
</dbReference>
<dbReference type="SUPFAM" id="SSF82714">
    <property type="entry name" value="Multidrug efflux transporter AcrB TolC docking domain, DN and DC subdomains"/>
    <property type="match status" value="2"/>
</dbReference>
<feature type="region of interest" description="Disordered" evidence="10">
    <location>
        <begin position="1043"/>
        <end position="1064"/>
    </location>
</feature>
<feature type="transmembrane region" description="Helical" evidence="9">
    <location>
        <begin position="12"/>
        <end position="32"/>
    </location>
</feature>
<reference evidence="11 12" key="1">
    <citation type="submission" date="2024-09" db="EMBL/GenBank/DDBJ databases">
        <authorList>
            <person name="Sun Q."/>
            <person name="Mori K."/>
        </authorList>
    </citation>
    <scope>NUCLEOTIDE SEQUENCE [LARGE SCALE GENOMIC DNA]</scope>
    <source>
        <strain evidence="11 12">NCAIM B.02336</strain>
    </source>
</reference>
<gene>
    <name evidence="11" type="ORF">ACFFGG_16415</name>
</gene>
<comment type="similarity">
    <text evidence="2 9">Belongs to the resistance-nodulation-cell division (RND) (TC 2.A.6) family.</text>
</comment>
<name>A0ABV6PWB9_9BURK</name>
<dbReference type="Gene3D" id="3.30.2090.10">
    <property type="entry name" value="Multidrug efflux transporter AcrB TolC docking domain, DN and DC subdomains"/>
    <property type="match status" value="2"/>
</dbReference>
<dbReference type="SUPFAM" id="SSF82866">
    <property type="entry name" value="Multidrug efflux transporter AcrB transmembrane domain"/>
    <property type="match status" value="2"/>
</dbReference>
<feature type="transmembrane region" description="Helical" evidence="9">
    <location>
        <begin position="543"/>
        <end position="561"/>
    </location>
</feature>
<feature type="transmembrane region" description="Helical" evidence="9">
    <location>
        <begin position="470"/>
        <end position="497"/>
    </location>
</feature>
<keyword evidence="7 9" id="KW-1133">Transmembrane helix</keyword>
<evidence type="ECO:0000313" key="12">
    <source>
        <dbReference type="Proteomes" id="UP001589834"/>
    </source>
</evidence>
<feature type="transmembrane region" description="Helical" evidence="9">
    <location>
        <begin position="975"/>
        <end position="995"/>
    </location>
</feature>
<dbReference type="RefSeq" id="WP_377484668.1">
    <property type="nucleotide sequence ID" value="NZ_JBHLTN010000037.1"/>
</dbReference>
<feature type="transmembrane region" description="Helical" evidence="9">
    <location>
        <begin position="392"/>
        <end position="413"/>
    </location>
</feature>
<feature type="transmembrane region" description="Helical" evidence="9">
    <location>
        <begin position="875"/>
        <end position="893"/>
    </location>
</feature>
<dbReference type="PANTHER" id="PTHR32063">
    <property type="match status" value="1"/>
</dbReference>
<keyword evidence="12" id="KW-1185">Reference proteome</keyword>
<evidence type="ECO:0000256" key="3">
    <source>
        <dbReference type="ARBA" id="ARBA00022448"/>
    </source>
</evidence>
<proteinExistence type="inferred from homology"/>
<keyword evidence="3 9" id="KW-0813">Transport</keyword>
<dbReference type="NCBIfam" id="TIGR00915">
    <property type="entry name" value="2A0602"/>
    <property type="match status" value="1"/>
</dbReference>
<dbReference type="InterPro" id="IPR004764">
    <property type="entry name" value="MdtF-like"/>
</dbReference>
<keyword evidence="6 9" id="KW-0812">Transmembrane</keyword>
<dbReference type="Gene3D" id="3.30.70.1430">
    <property type="entry name" value="Multidrug efflux transporter AcrB pore domain"/>
    <property type="match status" value="2"/>
</dbReference>
<evidence type="ECO:0000256" key="10">
    <source>
        <dbReference type="SAM" id="MobiDB-lite"/>
    </source>
</evidence>
<dbReference type="Pfam" id="PF00873">
    <property type="entry name" value="ACR_tran"/>
    <property type="match status" value="1"/>
</dbReference>
<feature type="transmembrane region" description="Helical" evidence="9">
    <location>
        <begin position="900"/>
        <end position="920"/>
    </location>
</feature>
<accession>A0ABV6PWB9</accession>
<comment type="subcellular location">
    <subcellularLocation>
        <location evidence="1 9">Cell inner membrane</location>
        <topology evidence="1 9">Multi-pass membrane protein</topology>
    </subcellularLocation>
</comment>
<feature type="transmembrane region" description="Helical" evidence="9">
    <location>
        <begin position="1007"/>
        <end position="1033"/>
    </location>
</feature>
<dbReference type="SUPFAM" id="SSF82693">
    <property type="entry name" value="Multidrug efflux transporter AcrB pore domain, PN1, PN2, PC1 and PC2 subdomains"/>
    <property type="match status" value="3"/>
</dbReference>
<evidence type="ECO:0000256" key="1">
    <source>
        <dbReference type="ARBA" id="ARBA00004429"/>
    </source>
</evidence>
<dbReference type="Gene3D" id="3.30.70.1440">
    <property type="entry name" value="Multidrug efflux transporter AcrB pore domain"/>
    <property type="match status" value="1"/>
</dbReference>
<dbReference type="EMBL" id="JBHLTN010000037">
    <property type="protein sequence ID" value="MFC0594134.1"/>
    <property type="molecule type" value="Genomic_DNA"/>
</dbReference>
<dbReference type="Proteomes" id="UP001589834">
    <property type="component" value="Unassembled WGS sequence"/>
</dbReference>
<evidence type="ECO:0000256" key="8">
    <source>
        <dbReference type="ARBA" id="ARBA00023136"/>
    </source>
</evidence>
<comment type="caution">
    <text evidence="11">The sequence shown here is derived from an EMBL/GenBank/DDBJ whole genome shotgun (WGS) entry which is preliminary data.</text>
</comment>
<dbReference type="Gene3D" id="1.20.1640.10">
    <property type="entry name" value="Multidrug efflux transporter AcrB transmembrane domain"/>
    <property type="match status" value="2"/>
</dbReference>
<organism evidence="11 12">
    <name type="scientific">Ottowia pentelensis</name>
    <dbReference type="NCBI Taxonomy" id="511108"/>
    <lineage>
        <taxon>Bacteria</taxon>
        <taxon>Pseudomonadati</taxon>
        <taxon>Pseudomonadota</taxon>
        <taxon>Betaproteobacteria</taxon>
        <taxon>Burkholderiales</taxon>
        <taxon>Comamonadaceae</taxon>
        <taxon>Ottowia</taxon>
    </lineage>
</organism>
<feature type="transmembrane region" description="Helical" evidence="9">
    <location>
        <begin position="434"/>
        <end position="458"/>
    </location>
</feature>
<evidence type="ECO:0000256" key="5">
    <source>
        <dbReference type="ARBA" id="ARBA00022519"/>
    </source>
</evidence>
<evidence type="ECO:0000256" key="9">
    <source>
        <dbReference type="RuleBase" id="RU364070"/>
    </source>
</evidence>
<dbReference type="PANTHER" id="PTHR32063:SF13">
    <property type="entry name" value="MULTIDRUG EFFLUX PUMP SUBUNIT ACRB-RELATED"/>
    <property type="match status" value="1"/>
</dbReference>
<protein>
    <recommendedName>
        <fullName evidence="9">Efflux pump membrane transporter</fullName>
    </recommendedName>
</protein>
<dbReference type="InterPro" id="IPR001036">
    <property type="entry name" value="Acrflvin-R"/>
</dbReference>
<evidence type="ECO:0000256" key="6">
    <source>
        <dbReference type="ARBA" id="ARBA00022692"/>
    </source>
</evidence>
<dbReference type="PRINTS" id="PR00702">
    <property type="entry name" value="ACRIFLAVINRP"/>
</dbReference>
<feature type="transmembrane region" description="Helical" evidence="9">
    <location>
        <begin position="366"/>
        <end position="386"/>
    </location>
</feature>
<keyword evidence="8 9" id="KW-0472">Membrane</keyword>
<evidence type="ECO:0000256" key="4">
    <source>
        <dbReference type="ARBA" id="ARBA00022475"/>
    </source>
</evidence>
<evidence type="ECO:0000256" key="7">
    <source>
        <dbReference type="ARBA" id="ARBA00022989"/>
    </source>
</evidence>
<evidence type="ECO:0000313" key="11">
    <source>
        <dbReference type="EMBL" id="MFC0594134.1"/>
    </source>
</evidence>
<keyword evidence="5 9" id="KW-0997">Cell inner membrane</keyword>
<evidence type="ECO:0000256" key="2">
    <source>
        <dbReference type="ARBA" id="ARBA00010942"/>
    </source>
</evidence>
<keyword evidence="4" id="KW-1003">Cell membrane</keyword>